<evidence type="ECO:0008006" key="5">
    <source>
        <dbReference type="Google" id="ProtNLM"/>
    </source>
</evidence>
<name>A0A0L8L4C0_9ACTN</name>
<feature type="region of interest" description="Disordered" evidence="1">
    <location>
        <begin position="1"/>
        <end position="47"/>
    </location>
</feature>
<keyword evidence="2" id="KW-1133">Transmembrane helix</keyword>
<protein>
    <recommendedName>
        <fullName evidence="5">Toxin-antitoxin system, toxin component</fullName>
    </recommendedName>
</protein>
<dbReference type="EMBL" id="LGUS01000177">
    <property type="protein sequence ID" value="KOG32997.1"/>
    <property type="molecule type" value="Genomic_DNA"/>
</dbReference>
<keyword evidence="2" id="KW-0472">Membrane</keyword>
<feature type="transmembrane region" description="Helical" evidence="2">
    <location>
        <begin position="113"/>
        <end position="133"/>
    </location>
</feature>
<accession>A0A0L8L4C0</accession>
<organism evidence="3 4">
    <name type="scientific">Streptomyces resistomycificus</name>
    <dbReference type="NCBI Taxonomy" id="67356"/>
    <lineage>
        <taxon>Bacteria</taxon>
        <taxon>Bacillati</taxon>
        <taxon>Actinomycetota</taxon>
        <taxon>Actinomycetes</taxon>
        <taxon>Kitasatosporales</taxon>
        <taxon>Streptomycetaceae</taxon>
        <taxon>Streptomyces</taxon>
        <taxon>Streptomyces aurantiacus group</taxon>
    </lineage>
</organism>
<keyword evidence="4" id="KW-1185">Reference proteome</keyword>
<dbReference type="AlphaFoldDB" id="A0A0L8L4C0"/>
<evidence type="ECO:0000313" key="3">
    <source>
        <dbReference type="EMBL" id="KOG32997.1"/>
    </source>
</evidence>
<evidence type="ECO:0000313" key="4">
    <source>
        <dbReference type="Proteomes" id="UP000037251"/>
    </source>
</evidence>
<dbReference type="eggNOG" id="ENOG5032RQ6">
    <property type="taxonomic scope" value="Bacteria"/>
</dbReference>
<feature type="transmembrane region" description="Helical" evidence="2">
    <location>
        <begin position="165"/>
        <end position="191"/>
    </location>
</feature>
<proteinExistence type="predicted"/>
<keyword evidence="2" id="KW-0812">Transmembrane</keyword>
<evidence type="ECO:0000256" key="1">
    <source>
        <dbReference type="SAM" id="MobiDB-lite"/>
    </source>
</evidence>
<feature type="compositionally biased region" description="Pro residues" evidence="1">
    <location>
        <begin position="1"/>
        <end position="26"/>
    </location>
</feature>
<sequence>MNTPPPTPPYQQQPPWPYQQQPPGPHPAYTHSTPPHSQAYAGPAPAGAVAGGPGPGFGPACEVCGAAPAATVTIRGHQGMIVIMRTLRRRGAFCRPCGTALFREMQADTMLQGWWGLLSVFITPFVLLVNLSARSALRGLPEPTTWGWRPPLDPGKPVMRRPAGLVAAVPLAAVACALLAIPVLLVIGLFVGDEAPQKLTVGSCARNDGSWSAQDLRQEPCGSPDAEFEVTEPGAEGCATGDYLADLEYSADGATTLCLHPVGR</sequence>
<gene>
    <name evidence="3" type="ORF">ADK37_24835</name>
</gene>
<reference evidence="4" key="1">
    <citation type="submission" date="2015-07" db="EMBL/GenBank/DDBJ databases">
        <authorList>
            <person name="Ju K.-S."/>
            <person name="Doroghazi J.R."/>
            <person name="Metcalf W.W."/>
        </authorList>
    </citation>
    <scope>NUCLEOTIDE SEQUENCE [LARGE SCALE GENOMIC DNA]</scope>
    <source>
        <strain evidence="4">NRRL 2290</strain>
    </source>
</reference>
<dbReference type="PATRIC" id="fig|67356.5.peg.5304"/>
<evidence type="ECO:0000256" key="2">
    <source>
        <dbReference type="SAM" id="Phobius"/>
    </source>
</evidence>
<dbReference type="Proteomes" id="UP000037251">
    <property type="component" value="Unassembled WGS sequence"/>
</dbReference>
<comment type="caution">
    <text evidence="3">The sequence shown here is derived from an EMBL/GenBank/DDBJ whole genome shotgun (WGS) entry which is preliminary data.</text>
</comment>